<feature type="region of interest" description="Disordered" evidence="1">
    <location>
        <begin position="1"/>
        <end position="26"/>
    </location>
</feature>
<dbReference type="EMBL" id="BMPP01000004">
    <property type="protein sequence ID" value="GGK20510.1"/>
    <property type="molecule type" value="Genomic_DNA"/>
</dbReference>
<evidence type="ECO:0000313" key="2">
    <source>
        <dbReference type="EMBL" id="GGK20510.1"/>
    </source>
</evidence>
<reference evidence="3" key="1">
    <citation type="journal article" date="2019" name="Int. J. Syst. Evol. Microbiol.">
        <title>The Global Catalogue of Microorganisms (GCM) 10K type strain sequencing project: providing services to taxonomists for standard genome sequencing and annotation.</title>
        <authorList>
            <consortium name="The Broad Institute Genomics Platform"/>
            <consortium name="The Broad Institute Genome Sequencing Center for Infectious Disease"/>
            <person name="Wu L."/>
            <person name="Ma J."/>
        </authorList>
    </citation>
    <scope>NUCLEOTIDE SEQUENCE [LARGE SCALE GENOMIC DNA]</scope>
    <source>
        <strain evidence="3">JCM 30331</strain>
    </source>
</reference>
<proteinExistence type="predicted"/>
<gene>
    <name evidence="2" type="ORF">GCM10008955_12370</name>
</gene>
<evidence type="ECO:0000256" key="1">
    <source>
        <dbReference type="SAM" id="MobiDB-lite"/>
    </source>
</evidence>
<sequence length="81" mass="8295">MVLDRPGLGSIKRLGGDQGLGQTDPDRHVATSEAACAAVHLAPPGLIPLEPLTGLTPIAFIAPPDGGCHGYVWAAWSGAKR</sequence>
<accession>A0ABQ2ESZ6</accession>
<name>A0ABQ2ESZ6_9DEIO</name>
<dbReference type="Proteomes" id="UP000647587">
    <property type="component" value="Unassembled WGS sequence"/>
</dbReference>
<organism evidence="2 3">
    <name type="scientific">Deinococcus malanensis</name>
    <dbReference type="NCBI Taxonomy" id="1706855"/>
    <lineage>
        <taxon>Bacteria</taxon>
        <taxon>Thermotogati</taxon>
        <taxon>Deinococcota</taxon>
        <taxon>Deinococci</taxon>
        <taxon>Deinococcales</taxon>
        <taxon>Deinococcaceae</taxon>
        <taxon>Deinococcus</taxon>
    </lineage>
</organism>
<evidence type="ECO:0000313" key="3">
    <source>
        <dbReference type="Proteomes" id="UP000647587"/>
    </source>
</evidence>
<protein>
    <submittedName>
        <fullName evidence="2">Uncharacterized protein</fullName>
    </submittedName>
</protein>
<keyword evidence="3" id="KW-1185">Reference proteome</keyword>
<comment type="caution">
    <text evidence="2">The sequence shown here is derived from an EMBL/GenBank/DDBJ whole genome shotgun (WGS) entry which is preliminary data.</text>
</comment>